<proteinExistence type="predicted"/>
<name>A0A317T7C0_9CHLB</name>
<keyword evidence="2" id="KW-1185">Reference proteome</keyword>
<evidence type="ECO:0000313" key="1">
    <source>
        <dbReference type="EMBL" id="PWW82544.1"/>
    </source>
</evidence>
<gene>
    <name evidence="1" type="ORF">CR164_06055</name>
</gene>
<dbReference type="Proteomes" id="UP000246278">
    <property type="component" value="Unassembled WGS sequence"/>
</dbReference>
<organism evidence="1 2">
    <name type="scientific">Prosthecochloris marina</name>
    <dbReference type="NCBI Taxonomy" id="2017681"/>
    <lineage>
        <taxon>Bacteria</taxon>
        <taxon>Pseudomonadati</taxon>
        <taxon>Chlorobiota</taxon>
        <taxon>Chlorobiia</taxon>
        <taxon>Chlorobiales</taxon>
        <taxon>Chlorobiaceae</taxon>
        <taxon>Prosthecochloris</taxon>
    </lineage>
</organism>
<evidence type="ECO:0000313" key="2">
    <source>
        <dbReference type="Proteomes" id="UP000246278"/>
    </source>
</evidence>
<protein>
    <submittedName>
        <fullName evidence="1">Uncharacterized protein</fullName>
    </submittedName>
</protein>
<comment type="caution">
    <text evidence="1">The sequence shown here is derived from an EMBL/GenBank/DDBJ whole genome shotgun (WGS) entry which is preliminary data.</text>
</comment>
<sequence length="63" mass="6984">MPDLIRHPQTKAGKPMDPRVALCLPEDDKKGDIKLPCEIAVFDFTDRARGCSSPGLYRSLVTL</sequence>
<dbReference type="AlphaFoldDB" id="A0A317T7C0"/>
<reference evidence="2" key="1">
    <citation type="submission" date="2017-10" db="EMBL/GenBank/DDBJ databases">
        <authorList>
            <person name="Gaisin V.A."/>
            <person name="Rysina M.S."/>
            <person name="Grouzdev D.S."/>
        </authorList>
    </citation>
    <scope>NUCLEOTIDE SEQUENCE [LARGE SCALE GENOMIC DNA]</scope>
    <source>
        <strain evidence="2">V1</strain>
    </source>
</reference>
<accession>A0A317T7C0</accession>
<dbReference type="EMBL" id="PDNZ01000003">
    <property type="protein sequence ID" value="PWW82544.1"/>
    <property type="molecule type" value="Genomic_DNA"/>
</dbReference>